<dbReference type="RefSeq" id="WP_051557818.1">
    <property type="nucleotide sequence ID" value="NZ_CABLBW010000001.1"/>
</dbReference>
<keyword evidence="2" id="KW-1185">Reference proteome</keyword>
<protein>
    <recommendedName>
        <fullName evidence="3">Selenium binding protein</fullName>
    </recommendedName>
</protein>
<accession>W9BB72</accession>
<gene>
    <name evidence="1" type="ORF">BN988_02183</name>
</gene>
<organism evidence="1 2">
    <name type="scientific">Oceanobacillus picturae</name>
    <dbReference type="NCBI Taxonomy" id="171693"/>
    <lineage>
        <taxon>Bacteria</taxon>
        <taxon>Bacillati</taxon>
        <taxon>Bacillota</taxon>
        <taxon>Bacilli</taxon>
        <taxon>Bacillales</taxon>
        <taxon>Bacillaceae</taxon>
        <taxon>Oceanobacillus</taxon>
    </lineage>
</organism>
<dbReference type="eggNOG" id="ENOG5032B7V">
    <property type="taxonomic scope" value="Bacteria"/>
</dbReference>
<dbReference type="EMBL" id="CCAX010000001">
    <property type="protein sequence ID" value="CDO03665.1"/>
    <property type="molecule type" value="Genomic_DNA"/>
</dbReference>
<proteinExistence type="predicted"/>
<dbReference type="Proteomes" id="UP000028863">
    <property type="component" value="Unassembled WGS sequence"/>
</dbReference>
<name>W9BB72_9BACI</name>
<sequence>MCVFNSNNAFIIENILAHSESDEYSWSQLIDGTSGELAQPIKENITKFSDTRIASLFNEIVQMRNRIIHSFQVTHNNIQILATKKKNGEQFIITEKYLLEFIQKNQELSSCLHKFRGY</sequence>
<comment type="caution">
    <text evidence="1">The sequence shown here is derived from an EMBL/GenBank/DDBJ whole genome shotgun (WGS) entry which is preliminary data.</text>
</comment>
<dbReference type="AlphaFoldDB" id="W9BB72"/>
<evidence type="ECO:0000313" key="2">
    <source>
        <dbReference type="Proteomes" id="UP000028863"/>
    </source>
</evidence>
<evidence type="ECO:0008006" key="3">
    <source>
        <dbReference type="Google" id="ProtNLM"/>
    </source>
</evidence>
<reference evidence="1" key="2">
    <citation type="submission" date="2014-03" db="EMBL/GenBank/DDBJ databases">
        <authorList>
            <person name="Urmite Genomes"/>
        </authorList>
    </citation>
    <scope>NUCLEOTIDE SEQUENCE</scope>
    <source>
        <strain evidence="1">S1</strain>
    </source>
</reference>
<evidence type="ECO:0000313" key="1">
    <source>
        <dbReference type="EMBL" id="CDO03665.1"/>
    </source>
</evidence>
<reference evidence="1" key="1">
    <citation type="submission" date="2014-03" db="EMBL/GenBank/DDBJ databases">
        <title>Draft genome sequencing of Oceanobacillus picturae strain S1 isolated from human gut.</title>
        <authorList>
            <person name="Croce O."/>
            <person name="Lagier J.C."/>
            <person name="Raoult D."/>
        </authorList>
    </citation>
    <scope>NUCLEOTIDE SEQUENCE [LARGE SCALE GENOMIC DNA]</scope>
    <source>
        <strain evidence="1">S1</strain>
    </source>
</reference>